<feature type="compositionally biased region" description="Low complexity" evidence="2">
    <location>
        <begin position="11"/>
        <end position="27"/>
    </location>
</feature>
<evidence type="ECO:0000313" key="3">
    <source>
        <dbReference type="EMBL" id="MFD1718836.1"/>
    </source>
</evidence>
<organism evidence="3 4">
    <name type="scientific">Georgenia deserti</name>
    <dbReference type="NCBI Taxonomy" id="2093781"/>
    <lineage>
        <taxon>Bacteria</taxon>
        <taxon>Bacillati</taxon>
        <taxon>Actinomycetota</taxon>
        <taxon>Actinomycetes</taxon>
        <taxon>Micrococcales</taxon>
        <taxon>Bogoriellaceae</taxon>
        <taxon>Georgenia</taxon>
    </lineage>
</organism>
<gene>
    <name evidence="3" type="ORF">ACFSE6_13390</name>
</gene>
<dbReference type="Proteomes" id="UP001597277">
    <property type="component" value="Unassembled WGS sequence"/>
</dbReference>
<dbReference type="SUPFAM" id="SSF53474">
    <property type="entry name" value="alpha/beta-Hydrolases"/>
    <property type="match status" value="1"/>
</dbReference>
<evidence type="ECO:0008006" key="5">
    <source>
        <dbReference type="Google" id="ProtNLM"/>
    </source>
</evidence>
<dbReference type="InterPro" id="IPR029058">
    <property type="entry name" value="AB_hydrolase_fold"/>
</dbReference>
<feature type="region of interest" description="Disordered" evidence="2">
    <location>
        <begin position="1"/>
        <end position="35"/>
    </location>
</feature>
<evidence type="ECO:0000256" key="2">
    <source>
        <dbReference type="SAM" id="MobiDB-lite"/>
    </source>
</evidence>
<protein>
    <recommendedName>
        <fullName evidence="5">Alpha/beta hydrolase</fullName>
    </recommendedName>
</protein>
<dbReference type="EMBL" id="JBHUEE010000007">
    <property type="protein sequence ID" value="MFD1718836.1"/>
    <property type="molecule type" value="Genomic_DNA"/>
</dbReference>
<feature type="coiled-coil region" evidence="1">
    <location>
        <begin position="43"/>
        <end position="70"/>
    </location>
</feature>
<dbReference type="Gene3D" id="3.40.50.1820">
    <property type="entry name" value="alpha/beta hydrolase"/>
    <property type="match status" value="1"/>
</dbReference>
<reference evidence="4" key="1">
    <citation type="journal article" date="2019" name="Int. J. Syst. Evol. Microbiol.">
        <title>The Global Catalogue of Microorganisms (GCM) 10K type strain sequencing project: providing services to taxonomists for standard genome sequencing and annotation.</title>
        <authorList>
            <consortium name="The Broad Institute Genomics Platform"/>
            <consortium name="The Broad Institute Genome Sequencing Center for Infectious Disease"/>
            <person name="Wu L."/>
            <person name="Ma J."/>
        </authorList>
    </citation>
    <scope>NUCLEOTIDE SEQUENCE [LARGE SCALE GENOMIC DNA]</scope>
    <source>
        <strain evidence="4">JCM 17130</strain>
    </source>
</reference>
<name>A0ABW4L5H8_9MICO</name>
<comment type="caution">
    <text evidence="3">The sequence shown here is derived from an EMBL/GenBank/DDBJ whole genome shotgun (WGS) entry which is preliminary data.</text>
</comment>
<sequence length="518" mass="56142">MSVPIPEADEGVTGRTPGTTGLVTTGGSPYHGGRRTDVETAELRTHHNNLNAAADLVDALEAQLAALDADIEVSGQAHQVLHHFGDVRVRLGELRWGPNGLRPLAEELRQRASDVFQQSLVYDAAEAAVVMGFSPPLSRRILYQFPLMPPGTDQLQMLEDMAEFARAAGFAYANMRFNDIPDGLMLQSDVANFARQMQYMNSDVVRNRFFYDGEHIDVDGLTPTQRSALVGLSWLSMVQPWNRNRDDVVVTPSEVSAPPVVVDPNAPFGPQTTPTILGTEAATPRSVRDVLSHVDEVNRYIDSRGGDAAIEIQRTTTSGGEHRWTVYIPGTRAPLSTGGPNPMDMETNLLGIAGERTDMEIAVAQALRQLNVPPDEPVNIVGHSQGGIVGTRVAADPVLQSQYTFSTVVTAGSPTGTTDGVPSDVQVLHLEDSQDPVVGLDGEQNEPAPNRVTVTALSEEPSGLGEHHHLAQYVDMAEQLDDYEHPAVRRFMTMGAEAMALDDAGATTRSYVFDVQRR</sequence>
<keyword evidence="4" id="KW-1185">Reference proteome</keyword>
<evidence type="ECO:0000256" key="1">
    <source>
        <dbReference type="SAM" id="Coils"/>
    </source>
</evidence>
<proteinExistence type="predicted"/>
<keyword evidence="1" id="KW-0175">Coiled coil</keyword>
<accession>A0ABW4L5H8</accession>
<evidence type="ECO:0000313" key="4">
    <source>
        <dbReference type="Proteomes" id="UP001597277"/>
    </source>
</evidence>
<dbReference type="RefSeq" id="WP_388007922.1">
    <property type="nucleotide sequence ID" value="NZ_JBHUEE010000007.1"/>
</dbReference>